<dbReference type="EMBL" id="MN739512">
    <property type="protein sequence ID" value="QHT09543.1"/>
    <property type="molecule type" value="Genomic_DNA"/>
</dbReference>
<sequence>MKKLNLYNTGFLSGYDLNEFRVSQGLDPQNIADTCDYVTPKRNITDGKCNNFLLYPVPSVQLNYGLKPIPSSATCARYVQAP</sequence>
<evidence type="ECO:0000313" key="1">
    <source>
        <dbReference type="EMBL" id="QHT09543.1"/>
    </source>
</evidence>
<accession>A0A6C0CZ78</accession>
<name>A0A6C0CZ78_9ZZZZ</name>
<protein>
    <submittedName>
        <fullName evidence="1">Uncharacterized protein</fullName>
    </submittedName>
</protein>
<proteinExistence type="predicted"/>
<organism evidence="1">
    <name type="scientific">viral metagenome</name>
    <dbReference type="NCBI Taxonomy" id="1070528"/>
    <lineage>
        <taxon>unclassified sequences</taxon>
        <taxon>metagenomes</taxon>
        <taxon>organismal metagenomes</taxon>
    </lineage>
</organism>
<dbReference type="AlphaFoldDB" id="A0A6C0CZ78"/>
<reference evidence="1" key="1">
    <citation type="journal article" date="2020" name="Nature">
        <title>Giant virus diversity and host interactions through global metagenomics.</title>
        <authorList>
            <person name="Schulz F."/>
            <person name="Roux S."/>
            <person name="Paez-Espino D."/>
            <person name="Jungbluth S."/>
            <person name="Walsh D.A."/>
            <person name="Denef V.J."/>
            <person name="McMahon K.D."/>
            <person name="Konstantinidis K.T."/>
            <person name="Eloe-Fadrosh E.A."/>
            <person name="Kyrpides N.C."/>
            <person name="Woyke T."/>
        </authorList>
    </citation>
    <scope>NUCLEOTIDE SEQUENCE</scope>
    <source>
        <strain evidence="1">GVMAG-M-3300023174-102</strain>
    </source>
</reference>